<organism evidence="2 3">
    <name type="scientific">Clostridium botulinum</name>
    <dbReference type="NCBI Taxonomy" id="1491"/>
    <lineage>
        <taxon>Bacteria</taxon>
        <taxon>Bacillati</taxon>
        <taxon>Bacillota</taxon>
        <taxon>Clostridia</taxon>
        <taxon>Eubacteriales</taxon>
        <taxon>Clostridiaceae</taxon>
        <taxon>Clostridium</taxon>
    </lineage>
</organism>
<dbReference type="RefSeq" id="WP_012703899.1">
    <property type="nucleotide sequence ID" value="NZ_CP013847.1"/>
</dbReference>
<dbReference type="FunFam" id="3.40.640.10:FF:000037">
    <property type="entry name" value="dTDP-4-amino-4,6-dideoxygalactose transaminase"/>
    <property type="match status" value="1"/>
</dbReference>
<comment type="caution">
    <text evidence="2">The sequence shown here is derived from an EMBL/GenBank/DDBJ whole genome shotgun (WGS) entry which is preliminary data.</text>
</comment>
<dbReference type="Gene3D" id="3.40.640.10">
    <property type="entry name" value="Type I PLP-dependent aspartate aminotransferase-like (Major domain)"/>
    <property type="match status" value="1"/>
</dbReference>
<dbReference type="InterPro" id="IPR012749">
    <property type="entry name" value="WecE-like"/>
</dbReference>
<gene>
    <name evidence="2" type="primary">rffA</name>
    <name evidence="2" type="synonym">fcnA</name>
    <name evidence="2" type="synonym">wecE</name>
    <name evidence="2" type="ORF">FC794_07790</name>
</gene>
<evidence type="ECO:0000313" key="3">
    <source>
        <dbReference type="Proteomes" id="UP000478995"/>
    </source>
</evidence>
<reference evidence="2 3" key="1">
    <citation type="submission" date="2019-04" db="EMBL/GenBank/DDBJ databases">
        <title>Genome sequencing of Clostridium botulinum Groups I-IV and Clostridium butyricum.</title>
        <authorList>
            <person name="Brunt J."/>
            <person name="Van Vliet A.H.M."/>
            <person name="Stringer S.C."/>
            <person name="Carter A.T."/>
            <person name="Peck M.W."/>
        </authorList>
    </citation>
    <scope>NUCLEOTIDE SEQUENCE [LARGE SCALE GENOMIC DNA]</scope>
    <source>
        <strain evidence="2 3">IFR 18/037</strain>
    </source>
</reference>
<evidence type="ECO:0000313" key="2">
    <source>
        <dbReference type="EMBL" id="NFG16691.1"/>
    </source>
</evidence>
<dbReference type="GO" id="GO:0030170">
    <property type="term" value="F:pyridoxal phosphate binding"/>
    <property type="evidence" value="ECO:0007669"/>
    <property type="project" value="TreeGrafter"/>
</dbReference>
<dbReference type="InterPro" id="IPR015421">
    <property type="entry name" value="PyrdxlP-dep_Trfase_major"/>
</dbReference>
<name>A0A6B4CR85_CLOBO</name>
<evidence type="ECO:0000256" key="1">
    <source>
        <dbReference type="RuleBase" id="RU004508"/>
    </source>
</evidence>
<dbReference type="PANTHER" id="PTHR30244:SF34">
    <property type="entry name" value="DTDP-4-AMINO-4,6-DIDEOXYGALACTOSE TRANSAMINASE"/>
    <property type="match status" value="1"/>
</dbReference>
<dbReference type="SUPFAM" id="SSF53383">
    <property type="entry name" value="PLP-dependent transferases"/>
    <property type="match status" value="1"/>
</dbReference>
<accession>A0A6B4CR85</accession>
<keyword evidence="2" id="KW-0808">Transferase</keyword>
<dbReference type="PIRSF" id="PIRSF000390">
    <property type="entry name" value="PLP_StrS"/>
    <property type="match status" value="1"/>
</dbReference>
<dbReference type="InterPro" id="IPR015422">
    <property type="entry name" value="PyrdxlP-dep_Trfase_small"/>
</dbReference>
<comment type="similarity">
    <text evidence="1">Belongs to the DegT/DnrJ/EryC1 family.</text>
</comment>
<dbReference type="NCBIfam" id="NF008687">
    <property type="entry name" value="PRK11706.1"/>
    <property type="match status" value="1"/>
</dbReference>
<dbReference type="GO" id="GO:0019180">
    <property type="term" value="F:dTDP-4-amino-4,6-dideoxygalactose transaminase activity"/>
    <property type="evidence" value="ECO:0007669"/>
    <property type="project" value="UniProtKB-EC"/>
</dbReference>
<dbReference type="Gene3D" id="3.90.1150.10">
    <property type="entry name" value="Aspartate Aminotransferase, domain 1"/>
    <property type="match status" value="1"/>
</dbReference>
<dbReference type="NCBIfam" id="TIGR02379">
    <property type="entry name" value="ECA_wecE"/>
    <property type="match status" value="1"/>
</dbReference>
<dbReference type="EC" id="2.6.1.59" evidence="2"/>
<proteinExistence type="inferred from homology"/>
<dbReference type="Pfam" id="PF01041">
    <property type="entry name" value="DegT_DnrJ_EryC1"/>
    <property type="match status" value="1"/>
</dbReference>
<sequence length="376" mass="43035">MIPFNKVYTTNNEIEYIKDAINRKHVSGDGYYTKKVANFMEQKFNTKKALMTTSCSSALDIAAILLNLKEGDEVIMPSYTFVSTANSVVLRGAKPVFADINKETLNIDPEDIKRKITKNTKAIFVVHYAGVACDMDKIMKIAKKNNLLVVEDAAQGVNAKYKGKYLGTIGDIGCYSFHETKNYSSGEGGAILINKDEKLCRKSEIVREKGTNRSQFFRGEVDKYTWIDKGSSYLPSDILVAFLWAQFQKMDEIQQKRKNIYENYYKGLKKLQDKGVLTLPIIPKECESNYHIFHILLNSEKERNSLMYKLKEKNIGAVFHYVPLHTSSMGEKLGYKLGDLPNTENLSWRLLRLPMYVELSLEDQNYIINEINKIFL</sequence>
<protein>
    <submittedName>
        <fullName evidence="2">dTDP-4-amino-4,6-dideoxygalactose transaminase</fullName>
        <ecNumber evidence="2">2.6.1.59</ecNumber>
    </submittedName>
</protein>
<dbReference type="GO" id="GO:0000271">
    <property type="term" value="P:polysaccharide biosynthetic process"/>
    <property type="evidence" value="ECO:0007669"/>
    <property type="project" value="TreeGrafter"/>
</dbReference>
<dbReference type="InterPro" id="IPR000653">
    <property type="entry name" value="DegT/StrS_aminotransferase"/>
</dbReference>
<keyword evidence="2" id="KW-0032">Aminotransferase</keyword>
<dbReference type="PANTHER" id="PTHR30244">
    <property type="entry name" value="TRANSAMINASE"/>
    <property type="match status" value="1"/>
</dbReference>
<dbReference type="InterPro" id="IPR015424">
    <property type="entry name" value="PyrdxlP-dep_Trfase"/>
</dbReference>
<dbReference type="Proteomes" id="UP000478995">
    <property type="component" value="Unassembled WGS sequence"/>
</dbReference>
<dbReference type="CDD" id="cd00616">
    <property type="entry name" value="AHBA_syn"/>
    <property type="match status" value="1"/>
</dbReference>
<keyword evidence="1" id="KW-0663">Pyridoxal phosphate</keyword>
<dbReference type="EMBL" id="SWOY01000002">
    <property type="protein sequence ID" value="NFG16691.1"/>
    <property type="molecule type" value="Genomic_DNA"/>
</dbReference>
<dbReference type="AlphaFoldDB" id="A0A6B4CR85"/>